<proteinExistence type="predicted"/>
<sequence length="88" mass="10422">MGLYEELCINNEKIKIEETDQLPNYQPGCYMNEEKLKMILLLLEDIPRDEWNRLVNEVNNQYSYQADKVGLASDNCQQIANNYKHYGF</sequence>
<evidence type="ECO:0000313" key="1">
    <source>
        <dbReference type="EMBL" id="KMR53579.1"/>
    </source>
</evidence>
<dbReference type="EMBL" id="LALQ01000115">
    <property type="protein sequence ID" value="KMR53579.1"/>
    <property type="molecule type" value="Genomic_DNA"/>
</dbReference>
<protein>
    <submittedName>
        <fullName evidence="1">Uncharacterized protein</fullName>
    </submittedName>
</protein>
<organism evidence="1">
    <name type="scientific">Staphylococcus aureus</name>
    <dbReference type="NCBI Taxonomy" id="1280"/>
    <lineage>
        <taxon>Bacteria</taxon>
        <taxon>Bacillati</taxon>
        <taxon>Bacillota</taxon>
        <taxon>Bacilli</taxon>
        <taxon>Bacillales</taxon>
        <taxon>Staphylococcaceae</taxon>
        <taxon>Staphylococcus</taxon>
    </lineage>
</organism>
<gene>
    <name evidence="1" type="ORF">EP54_14880</name>
</gene>
<name>A0A2C9TR45_STAAU</name>
<comment type="caution">
    <text evidence="1">The sequence shown here is derived from an EMBL/GenBank/DDBJ whole genome shotgun (WGS) entry which is preliminary data.</text>
</comment>
<reference evidence="1" key="1">
    <citation type="journal article" date="2015" name="J. Infect. Dis.">
        <title>Parallel Epidemics of Community-Associated Methicillin-Resistant Staphylococcus aureus USA300 Infection in North and South America.</title>
        <authorList>
            <person name="Planet P.J."/>
            <person name="Diaz L."/>
            <person name="Kolokotronis S.O."/>
            <person name="Narechania A."/>
            <person name="Reyes J."/>
            <person name="Xing G."/>
            <person name="Rincon S."/>
            <person name="Smith H."/>
            <person name="Panesso D."/>
            <person name="Ryan C."/>
            <person name="Smith D.P."/>
            <person name="Guzman M."/>
            <person name="Zurita J."/>
            <person name="Sebra R."/>
            <person name="Deikus G."/>
            <person name="Nolan R.L."/>
            <person name="Tenover F.C."/>
            <person name="Weinstock G.M."/>
            <person name="Robinson D.A."/>
            <person name="Arias C.A."/>
        </authorList>
    </citation>
    <scope>NUCLEOTIDE SEQUENCE</scope>
    <source>
        <strain evidence="1">M121</strain>
    </source>
</reference>
<dbReference type="AlphaFoldDB" id="A0A2C9TR45"/>
<accession>A0A2C9TR45</accession>